<dbReference type="Gramene" id="CDY37521">
    <property type="protein sequence ID" value="CDY37521"/>
    <property type="gene ID" value="GSBRNA2T00064139001"/>
</dbReference>
<evidence type="ECO:0000256" key="3">
    <source>
        <dbReference type="ARBA" id="ARBA00022640"/>
    </source>
</evidence>
<dbReference type="GO" id="GO:0009535">
    <property type="term" value="C:chloroplast thylakoid membrane"/>
    <property type="evidence" value="ECO:0007669"/>
    <property type="project" value="UniProtKB-SubCell"/>
</dbReference>
<name>A0A078HIM9_BRANA</name>
<evidence type="ECO:0000256" key="5">
    <source>
        <dbReference type="ARBA" id="ARBA00023078"/>
    </source>
</evidence>
<dbReference type="PaxDb" id="3708-A0A078HIM9"/>
<accession>A0A078HIM9</accession>
<dbReference type="Proteomes" id="UP000028999">
    <property type="component" value="Unassembled WGS sequence"/>
</dbReference>
<protein>
    <submittedName>
        <fullName evidence="8">BnaA05g33860D protein</fullName>
    </submittedName>
</protein>
<evidence type="ECO:0000256" key="7">
    <source>
        <dbReference type="ARBA" id="ARBA00035649"/>
    </source>
</evidence>
<dbReference type="STRING" id="3708.A0A078HIM9"/>
<dbReference type="InterPro" id="IPR008797">
    <property type="entry name" value="PSII_PsbQ"/>
</dbReference>
<dbReference type="FunFam" id="1.20.120.290:FF:000003">
    <property type="entry name" value="Photosynthetic NDH subunit of lumenal location 3, chloroplastic"/>
    <property type="match status" value="1"/>
</dbReference>
<evidence type="ECO:0000256" key="2">
    <source>
        <dbReference type="ARBA" id="ARBA00022528"/>
    </source>
</evidence>
<keyword evidence="4" id="KW-0809">Transit peptide</keyword>
<dbReference type="GO" id="GO:0005509">
    <property type="term" value="F:calcium ion binding"/>
    <property type="evidence" value="ECO:0007669"/>
    <property type="project" value="InterPro"/>
</dbReference>
<dbReference type="SMR" id="A0A078HIM9"/>
<gene>
    <name evidence="8" type="primary">BnaA05g33860D</name>
    <name evidence="8" type="ORF">GSBRNA2T00064139001</name>
</gene>
<dbReference type="PANTHER" id="PTHR33399">
    <property type="entry name" value="OXYGEN-EVOLVING ENHANCER PROTEIN 3-1, CHLOROPLASTIC"/>
    <property type="match status" value="1"/>
</dbReference>
<keyword evidence="9" id="KW-1185">Reference proteome</keyword>
<dbReference type="Gene3D" id="1.20.120.290">
    <property type="entry name" value="Oxygen-evolving enhancer protein 3 (PsbQ), four-helix up-down bundle"/>
    <property type="match status" value="1"/>
</dbReference>
<keyword evidence="6" id="KW-0472">Membrane</keyword>
<evidence type="ECO:0000256" key="4">
    <source>
        <dbReference type="ARBA" id="ARBA00022946"/>
    </source>
</evidence>
<dbReference type="EMBL" id="LK032402">
    <property type="protein sequence ID" value="CDY37521.1"/>
    <property type="molecule type" value="Genomic_DNA"/>
</dbReference>
<dbReference type="SUPFAM" id="SSF101112">
    <property type="entry name" value="Oxygen-evolving enhancer protein 3"/>
    <property type="match status" value="1"/>
</dbReference>
<dbReference type="AlphaFoldDB" id="A0A078HIM9"/>
<dbReference type="PANTHER" id="PTHR33399:SF10">
    <property type="entry name" value="PHOTOSYNTHETIC NDH SUBUNIT OF LUMENAL LOCATION 3, CHLOROPLASTIC"/>
    <property type="match status" value="1"/>
</dbReference>
<dbReference type="InterPro" id="IPR023222">
    <property type="entry name" value="PsbQ-like_dom_sf"/>
</dbReference>
<dbReference type="InterPro" id="IPR054099">
    <property type="entry name" value="PSII_PsbQ_pln"/>
</dbReference>
<proteinExistence type="inferred from homology"/>
<dbReference type="OrthoDB" id="783722at2759"/>
<dbReference type="GO" id="GO:0009767">
    <property type="term" value="P:photosynthetic electron transport chain"/>
    <property type="evidence" value="ECO:0000318"/>
    <property type="project" value="GO_Central"/>
</dbReference>
<dbReference type="Pfam" id="PF05757">
    <property type="entry name" value="PsbQ"/>
    <property type="match status" value="1"/>
</dbReference>
<keyword evidence="3" id="KW-0934">Plastid</keyword>
<organism evidence="8 9">
    <name type="scientific">Brassica napus</name>
    <name type="common">Rape</name>
    <dbReference type="NCBI Taxonomy" id="3708"/>
    <lineage>
        <taxon>Eukaryota</taxon>
        <taxon>Viridiplantae</taxon>
        <taxon>Streptophyta</taxon>
        <taxon>Embryophyta</taxon>
        <taxon>Tracheophyta</taxon>
        <taxon>Spermatophyta</taxon>
        <taxon>Magnoliopsida</taxon>
        <taxon>eudicotyledons</taxon>
        <taxon>Gunneridae</taxon>
        <taxon>Pentapetalae</taxon>
        <taxon>rosids</taxon>
        <taxon>malvids</taxon>
        <taxon>Brassicales</taxon>
        <taxon>Brassicaceae</taxon>
        <taxon>Brassiceae</taxon>
        <taxon>Brassica</taxon>
    </lineage>
</organism>
<evidence type="ECO:0000313" key="9">
    <source>
        <dbReference type="Proteomes" id="UP000028999"/>
    </source>
</evidence>
<dbReference type="GO" id="GO:0009507">
    <property type="term" value="C:chloroplast"/>
    <property type="evidence" value="ECO:0000318"/>
    <property type="project" value="GO_Central"/>
</dbReference>
<dbReference type="KEGG" id="bna:106434320"/>
<comment type="subcellular location">
    <subcellularLocation>
        <location evidence="1">Plastid</location>
        <location evidence="1">Chloroplast thylakoid membrane</location>
        <topology evidence="1">Peripheral membrane protein</topology>
        <orientation evidence="1">Lumenal side</orientation>
    </subcellularLocation>
</comment>
<evidence type="ECO:0000313" key="8">
    <source>
        <dbReference type="EMBL" id="CDY37521.1"/>
    </source>
</evidence>
<dbReference type="OMA" id="QSCYQET"/>
<keyword evidence="2" id="KW-0150">Chloroplast</keyword>
<dbReference type="GO" id="GO:0009654">
    <property type="term" value="C:photosystem II oxygen evolving complex"/>
    <property type="evidence" value="ECO:0007669"/>
    <property type="project" value="InterPro"/>
</dbReference>
<sequence>MAHFLDLNTLTTSSTLPSIPKLPERSKTGKFSVFVCRKADKVQEQGSVQELTRRMSLGFAVSIALTGAFGESNVSLAKDNGFWIDGPLPTPPIYNNIVNEQTGTRSFLKKGVYVADIGTKGRTYRVKKYAFDLLAMEDLIGPDTLNYVKKYLRLKSTFLFYDFDNLISVAASQDKQPLTDLANRLFDNFEKLEDAAKRKSLAETEACYKDTKLILQEVMIRMA</sequence>
<dbReference type="GO" id="GO:0019898">
    <property type="term" value="C:extrinsic component of membrane"/>
    <property type="evidence" value="ECO:0007669"/>
    <property type="project" value="InterPro"/>
</dbReference>
<keyword evidence="5" id="KW-0793">Thylakoid</keyword>
<comment type="similarity">
    <text evidence="7">Belongs to the PsbQ family.</text>
</comment>
<evidence type="ECO:0000256" key="6">
    <source>
        <dbReference type="ARBA" id="ARBA00023136"/>
    </source>
</evidence>
<evidence type="ECO:0000256" key="1">
    <source>
        <dbReference type="ARBA" id="ARBA00004622"/>
    </source>
</evidence>
<reference evidence="8 9" key="1">
    <citation type="journal article" date="2014" name="Science">
        <title>Plant genetics. Early allopolyploid evolution in the post-Neolithic Brassica napus oilseed genome.</title>
        <authorList>
            <person name="Chalhoub B."/>
            <person name="Denoeud F."/>
            <person name="Liu S."/>
            <person name="Parkin I.A."/>
            <person name="Tang H."/>
            <person name="Wang X."/>
            <person name="Chiquet J."/>
            <person name="Belcram H."/>
            <person name="Tong C."/>
            <person name="Samans B."/>
            <person name="Correa M."/>
            <person name="Da Silva C."/>
            <person name="Just J."/>
            <person name="Falentin C."/>
            <person name="Koh C.S."/>
            <person name="Le Clainche I."/>
            <person name="Bernard M."/>
            <person name="Bento P."/>
            <person name="Noel B."/>
            <person name="Labadie K."/>
            <person name="Alberti A."/>
            <person name="Charles M."/>
            <person name="Arnaud D."/>
            <person name="Guo H."/>
            <person name="Daviaud C."/>
            <person name="Alamery S."/>
            <person name="Jabbari K."/>
            <person name="Zhao M."/>
            <person name="Edger P.P."/>
            <person name="Chelaifa H."/>
            <person name="Tack D."/>
            <person name="Lassalle G."/>
            <person name="Mestiri I."/>
            <person name="Schnel N."/>
            <person name="Le Paslier M.C."/>
            <person name="Fan G."/>
            <person name="Renault V."/>
            <person name="Bayer P.E."/>
            <person name="Golicz A.A."/>
            <person name="Manoli S."/>
            <person name="Lee T.H."/>
            <person name="Thi V.H."/>
            <person name="Chalabi S."/>
            <person name="Hu Q."/>
            <person name="Fan C."/>
            <person name="Tollenaere R."/>
            <person name="Lu Y."/>
            <person name="Battail C."/>
            <person name="Shen J."/>
            <person name="Sidebottom C.H."/>
            <person name="Wang X."/>
            <person name="Canaguier A."/>
            <person name="Chauveau A."/>
            <person name="Berard A."/>
            <person name="Deniot G."/>
            <person name="Guan M."/>
            <person name="Liu Z."/>
            <person name="Sun F."/>
            <person name="Lim Y.P."/>
            <person name="Lyons E."/>
            <person name="Town C.D."/>
            <person name="Bancroft I."/>
            <person name="Wang X."/>
            <person name="Meng J."/>
            <person name="Ma J."/>
            <person name="Pires J.C."/>
            <person name="King G.J."/>
            <person name="Brunel D."/>
            <person name="Delourme R."/>
            <person name="Renard M."/>
            <person name="Aury J.M."/>
            <person name="Adams K.L."/>
            <person name="Batley J."/>
            <person name="Snowdon R.J."/>
            <person name="Tost J."/>
            <person name="Edwards D."/>
            <person name="Zhou Y."/>
            <person name="Hua W."/>
            <person name="Sharpe A.G."/>
            <person name="Paterson A.H."/>
            <person name="Guan C."/>
            <person name="Wincker P."/>
        </authorList>
    </citation>
    <scope>NUCLEOTIDE SEQUENCE [LARGE SCALE GENOMIC DNA]</scope>
    <source>
        <strain evidence="9">cv. Darmor-bzh</strain>
    </source>
</reference>